<keyword evidence="2" id="KW-1185">Reference proteome</keyword>
<gene>
    <name evidence="1" type="ORF">L1F33_12720</name>
</gene>
<dbReference type="RefSeq" id="WP_265558263.1">
    <property type="nucleotide sequence ID" value="NZ_CP092471.1"/>
</dbReference>
<proteinExistence type="predicted"/>
<dbReference type="Proteomes" id="UP001065265">
    <property type="component" value="Chromosome"/>
</dbReference>
<protein>
    <submittedName>
        <fullName evidence="1">Uncharacterized protein</fullName>
    </submittedName>
</protein>
<organism evidence="1 2">
    <name type="scientific">Qipengyuania spongiae</name>
    <dbReference type="NCBI Taxonomy" id="2909673"/>
    <lineage>
        <taxon>Bacteria</taxon>
        <taxon>Pseudomonadati</taxon>
        <taxon>Pseudomonadota</taxon>
        <taxon>Alphaproteobacteria</taxon>
        <taxon>Sphingomonadales</taxon>
        <taxon>Erythrobacteraceae</taxon>
        <taxon>Qipengyuania</taxon>
    </lineage>
</organism>
<sequence>MPATVATSSGLSGSQSALASASAAPKSKARPSATIASGATDWIEWTVQASGKALLSFIPRSSGHGFAISLDGEDQNFAKAIPVGTGESNRRQAHVMTVTAGQKIRLITAANGAACAIEPLLHLIPISGPWDAHLLIGPSLLQDGYQSSAYESSIRAVFPNRDPVAFNYARTGYTIAQIDGIVPQALVHFGQAARYAWCGGLLANDIANDAPDAAKISSRAASMAAIVDKLEGAGLTVGMGSTRYIKYSGDAVPAIQTTGTKPYDLAITFPFIQERLPQLWQADIDRPRYDEYLLTLNSRDLHSDYIHGSSAQYALERTAIAETWHRFLYTGTWSYTPQIERIVVEAEEAATNEADAFVRYIEADFAAIGLGPGGPKEAFRARLAAIRPTTLFFEAKRLIAVAEASKAPADKTAAQNALDAARAAGFVDRASPDTIAEQQTRIAAIAGATFDQIVQIVFGTAAPGVANWNGFAFSGNTSAPTPHALVDDRGAASDISLVVENLLGPSNFTNGPQSGSQIAEFPDPLIRSVMVISTGNGFDAKLTGLVPGRVYDIVAVGSGNSGLGRRTALFVNGVNQGDRDERDRLANPWRVSSVVVDANGEIGVDFFKGTGSGYVYAVGLVLKRHAA</sequence>
<name>A0ABY5SX26_9SPHN</name>
<reference evidence="1" key="1">
    <citation type="submission" date="2022-02" db="EMBL/GenBank/DDBJ databases">
        <title>Qipengyuania spongiae sp. nov., isolated from marine sponge.</title>
        <authorList>
            <person name="Li Z."/>
            <person name="Zhang M."/>
        </authorList>
    </citation>
    <scope>NUCLEOTIDE SEQUENCE</scope>
    <source>
        <strain evidence="1">PHS-Z21</strain>
    </source>
</reference>
<accession>A0ABY5SX26</accession>
<evidence type="ECO:0000313" key="2">
    <source>
        <dbReference type="Proteomes" id="UP001065265"/>
    </source>
</evidence>
<evidence type="ECO:0000313" key="1">
    <source>
        <dbReference type="EMBL" id="UVI39082.1"/>
    </source>
</evidence>
<dbReference type="EMBL" id="CP092471">
    <property type="protein sequence ID" value="UVI39082.1"/>
    <property type="molecule type" value="Genomic_DNA"/>
</dbReference>